<sequence length="732" mass="81361">MFDKQSGNGGRASKRYTKESKGRWEMEDEMDSLFEGMVLFDPSNNSQFQFQSQDDSDQADDSPTPTATAPASPADALAQPQAQPQPQPLDENLFSDLTLASPLQFHTTETTPPSNSVSRQISRKKKRAAGLRIGYARDADIDAYAYSRPLDAEEPQPHTTPTPTPTVESDSTHANGHKADGAGCRLEQIKSLISDKLHRARQSVSSVSSARKDFIAARRKAAHNLHLASVAYADLENQLNDACDAEDFEAAERLSDSLAAADKDKQSLIALLRDAESHYDAVEFQMQQVLTSQIAAEEECTSLLTQFAMDASTEAHKVIMTAEVVSSKEMHRWFSSTESLEMKKMELEIESEIISEARNVLNNSIELSVENDRRERKSLCKKKIVLMDELEQLLALVKRKEEEIAQNDSDIEAVDKRIVDVVSGFQEMQSGIDAKFANLQSGLSQIGLDRDAMLSQRKEIDEFLTQEEERGAKLKEVAQASAAEAKSYQEVAGLRKSLMSSVSKSMEDKVRLAKIEEKFSEDVQILQLQVSTSRASLQELSTRKSSIQQDISSSKQRIFFLDKRAPELEAEKKVAAAARNFKEAARIAAEAKSLTVEKDAIQNDMKRAVLELEKLEEEIKDTVSKLQEYEGLISSKEREVARARFERLLLVAGSAAAEREAALQFGDQDEANLLHVEAEAADAEAKEMQLLHNFKVEEFVNLPKHFISMELVANLGRKQLAELAATINISPA</sequence>
<evidence type="ECO:0000313" key="6">
    <source>
        <dbReference type="RefSeq" id="XP_060673147.1"/>
    </source>
</evidence>
<name>A0A6P3ZJE6_ZIZJJ</name>
<feature type="compositionally biased region" description="Basic and acidic residues" evidence="2">
    <location>
        <begin position="16"/>
        <end position="25"/>
    </location>
</feature>
<dbReference type="PANTHER" id="PTHR38394:SF1">
    <property type="entry name" value="NEUROFILAMENT LIGHT PROTEIN"/>
    <property type="match status" value="1"/>
</dbReference>
<organism evidence="3 5">
    <name type="scientific">Ziziphus jujuba</name>
    <name type="common">Chinese jujube</name>
    <name type="synonym">Ziziphus sativa</name>
    <dbReference type="NCBI Taxonomy" id="326968"/>
    <lineage>
        <taxon>Eukaryota</taxon>
        <taxon>Viridiplantae</taxon>
        <taxon>Streptophyta</taxon>
        <taxon>Embryophyta</taxon>
        <taxon>Tracheophyta</taxon>
        <taxon>Spermatophyta</taxon>
        <taxon>Magnoliopsida</taxon>
        <taxon>eudicotyledons</taxon>
        <taxon>Gunneridae</taxon>
        <taxon>Pentapetalae</taxon>
        <taxon>rosids</taxon>
        <taxon>fabids</taxon>
        <taxon>Rosales</taxon>
        <taxon>Rhamnaceae</taxon>
        <taxon>Paliureae</taxon>
        <taxon>Ziziphus</taxon>
    </lineage>
</organism>
<evidence type="ECO:0000256" key="1">
    <source>
        <dbReference type="SAM" id="Coils"/>
    </source>
</evidence>
<dbReference type="RefSeq" id="XP_060673147.1">
    <property type="nucleotide sequence ID" value="XM_060817164.1"/>
</dbReference>
<feature type="coiled-coil region" evidence="1">
    <location>
        <begin position="591"/>
        <end position="646"/>
    </location>
</feature>
<accession>A0A6P3ZJE6</accession>
<evidence type="ECO:0000313" key="4">
    <source>
        <dbReference type="RefSeq" id="XP_060673145.1"/>
    </source>
</evidence>
<dbReference type="AlphaFoldDB" id="A0A6P3ZJE6"/>
<keyword evidence="1" id="KW-0175">Coiled coil</keyword>
<evidence type="ECO:0000313" key="7">
    <source>
        <dbReference type="RefSeq" id="XP_060673148.1"/>
    </source>
</evidence>
<feature type="compositionally biased region" description="Low complexity" evidence="2">
    <location>
        <begin position="43"/>
        <end position="53"/>
    </location>
</feature>
<dbReference type="KEGG" id="zju:107416056"/>
<feature type="coiled-coil region" evidence="1">
    <location>
        <begin position="383"/>
        <end position="417"/>
    </location>
</feature>
<evidence type="ECO:0000313" key="3">
    <source>
        <dbReference type="Proteomes" id="UP001652623"/>
    </source>
</evidence>
<feature type="compositionally biased region" description="Low complexity" evidence="2">
    <location>
        <begin position="61"/>
        <end position="90"/>
    </location>
</feature>
<evidence type="ECO:0000256" key="2">
    <source>
        <dbReference type="SAM" id="MobiDB-lite"/>
    </source>
</evidence>
<feature type="region of interest" description="Disordered" evidence="2">
    <location>
        <begin position="1"/>
        <end position="129"/>
    </location>
</feature>
<dbReference type="GeneID" id="107416056"/>
<feature type="region of interest" description="Disordered" evidence="2">
    <location>
        <begin position="148"/>
        <end position="181"/>
    </location>
</feature>
<dbReference type="RefSeq" id="XP_060673148.1">
    <property type="nucleotide sequence ID" value="XM_060817165.1"/>
</dbReference>
<dbReference type="PANTHER" id="PTHR38394">
    <property type="entry name" value="NEUROFILAMENT LIGHT PROTEIN"/>
    <property type="match status" value="1"/>
</dbReference>
<gene>
    <name evidence="4 5 6 7" type="primary">LOC107416056</name>
</gene>
<proteinExistence type="predicted"/>
<dbReference type="RefSeq" id="XP_060673145.1">
    <property type="nucleotide sequence ID" value="XM_060817162.1"/>
</dbReference>
<dbReference type="Proteomes" id="UP001652623">
    <property type="component" value="Chromosome 5"/>
</dbReference>
<evidence type="ECO:0000313" key="5">
    <source>
        <dbReference type="RefSeq" id="XP_060673146.1"/>
    </source>
</evidence>
<keyword evidence="3" id="KW-1185">Reference proteome</keyword>
<protein>
    <submittedName>
        <fullName evidence="4 5">Uncharacterized protein LOC107416056</fullName>
    </submittedName>
</protein>
<dbReference type="RefSeq" id="XP_060673146.1">
    <property type="nucleotide sequence ID" value="XM_060817163.1"/>
</dbReference>
<reference evidence="4 5" key="1">
    <citation type="submission" date="2025-05" db="UniProtKB">
        <authorList>
            <consortium name="RefSeq"/>
        </authorList>
    </citation>
    <scope>IDENTIFICATION</scope>
    <source>
        <tissue evidence="4 5">Seedling</tissue>
    </source>
</reference>
<feature type="compositionally biased region" description="Polar residues" evidence="2">
    <location>
        <begin position="104"/>
        <end position="120"/>
    </location>
</feature>